<feature type="transmembrane region" description="Helical" evidence="1">
    <location>
        <begin position="49"/>
        <end position="70"/>
    </location>
</feature>
<dbReference type="STRING" id="1044.EH31_01730"/>
<keyword evidence="1" id="KW-0472">Membrane</keyword>
<evidence type="ECO:0000313" key="2">
    <source>
        <dbReference type="EMBL" id="KEO91410.1"/>
    </source>
</evidence>
<name>A0A074MF54_ERYLO</name>
<accession>A0A074MF54</accession>
<feature type="transmembrane region" description="Helical" evidence="1">
    <location>
        <begin position="76"/>
        <end position="94"/>
    </location>
</feature>
<keyword evidence="3" id="KW-1185">Reference proteome</keyword>
<feature type="transmembrane region" description="Helical" evidence="1">
    <location>
        <begin position="106"/>
        <end position="126"/>
    </location>
</feature>
<dbReference type="OrthoDB" id="7428490at2"/>
<dbReference type="EMBL" id="JMIW01000001">
    <property type="protein sequence ID" value="KEO91410.1"/>
    <property type="molecule type" value="Genomic_DNA"/>
</dbReference>
<dbReference type="AlphaFoldDB" id="A0A074MF54"/>
<evidence type="ECO:0000313" key="3">
    <source>
        <dbReference type="Proteomes" id="UP000027647"/>
    </source>
</evidence>
<gene>
    <name evidence="2" type="ORF">EH31_01730</name>
</gene>
<reference evidence="2 3" key="1">
    <citation type="submission" date="2014-04" db="EMBL/GenBank/DDBJ databases">
        <title>A comprehensive comparison of genomes of Erythrobacter spp. strains.</title>
        <authorList>
            <person name="Zheng Q."/>
        </authorList>
    </citation>
    <scope>NUCLEOTIDE SEQUENCE [LARGE SCALE GENOMIC DNA]</scope>
    <source>
        <strain evidence="2 3">DSM 6997</strain>
    </source>
</reference>
<sequence length="128" mass="14134">MPDKGSNRVGDYPDPREEDIYAGDRRISRPDSAIPDWHIPDAKYRPIPIAWFAAAFLVQMVVLFAIFVLLVGQTGWLTIALSSLATGAIGMWTWERGMRDAGTGWRIATIMVLIAQLAFVCLGASARL</sequence>
<dbReference type="Proteomes" id="UP000027647">
    <property type="component" value="Unassembled WGS sequence"/>
</dbReference>
<proteinExistence type="predicted"/>
<comment type="caution">
    <text evidence="2">The sequence shown here is derived from an EMBL/GenBank/DDBJ whole genome shotgun (WGS) entry which is preliminary data.</text>
</comment>
<keyword evidence="1" id="KW-0812">Transmembrane</keyword>
<organism evidence="2 3">
    <name type="scientific">Erythrobacter longus</name>
    <dbReference type="NCBI Taxonomy" id="1044"/>
    <lineage>
        <taxon>Bacteria</taxon>
        <taxon>Pseudomonadati</taxon>
        <taxon>Pseudomonadota</taxon>
        <taxon>Alphaproteobacteria</taxon>
        <taxon>Sphingomonadales</taxon>
        <taxon>Erythrobacteraceae</taxon>
        <taxon>Erythrobacter/Porphyrobacter group</taxon>
        <taxon>Erythrobacter</taxon>
    </lineage>
</organism>
<protein>
    <submittedName>
        <fullName evidence="2">Uncharacterized protein</fullName>
    </submittedName>
</protein>
<dbReference type="RefSeq" id="WP_034957679.1">
    <property type="nucleotide sequence ID" value="NZ_JMIW01000001.1"/>
</dbReference>
<evidence type="ECO:0000256" key="1">
    <source>
        <dbReference type="SAM" id="Phobius"/>
    </source>
</evidence>
<dbReference type="eggNOG" id="ENOG5031CC1">
    <property type="taxonomic scope" value="Bacteria"/>
</dbReference>
<keyword evidence="1" id="KW-1133">Transmembrane helix</keyword>